<keyword evidence="6" id="KW-1185">Reference proteome</keyword>
<organism evidence="5 6">
    <name type="scientific">Haloactinomyces albus</name>
    <dbReference type="NCBI Taxonomy" id="1352928"/>
    <lineage>
        <taxon>Bacteria</taxon>
        <taxon>Bacillati</taxon>
        <taxon>Actinomycetota</taxon>
        <taxon>Actinomycetes</taxon>
        <taxon>Actinopolysporales</taxon>
        <taxon>Actinopolysporaceae</taxon>
        <taxon>Haloactinomyces</taxon>
    </lineage>
</organism>
<dbReference type="GO" id="GO:0009063">
    <property type="term" value="P:amino acid catabolic process"/>
    <property type="evidence" value="ECO:0007669"/>
    <property type="project" value="InterPro"/>
</dbReference>
<dbReference type="Pfam" id="PF13378">
    <property type="entry name" value="MR_MLE_C"/>
    <property type="match status" value="1"/>
</dbReference>
<dbReference type="SFLD" id="SFLDG00179">
    <property type="entry name" value="mandelate_racemase"/>
    <property type="match status" value="1"/>
</dbReference>
<dbReference type="SMART" id="SM00922">
    <property type="entry name" value="MR_MLE"/>
    <property type="match status" value="1"/>
</dbReference>
<reference evidence="5" key="1">
    <citation type="submission" date="2023-07" db="EMBL/GenBank/DDBJ databases">
        <title>Sequencing the genomes of 1000 actinobacteria strains.</title>
        <authorList>
            <person name="Klenk H.-P."/>
        </authorList>
    </citation>
    <scope>NUCLEOTIDE SEQUENCE</scope>
    <source>
        <strain evidence="5">DSM 45977</strain>
    </source>
</reference>
<keyword evidence="2" id="KW-0479">Metal-binding</keyword>
<feature type="domain" description="Mandelate racemase/muconate lactonizing enzyme C-terminal" evidence="4">
    <location>
        <begin position="148"/>
        <end position="244"/>
    </location>
</feature>
<name>A0AAE3ZBB6_9ACTN</name>
<dbReference type="SUPFAM" id="SSF51604">
    <property type="entry name" value="Enolase C-terminal domain-like"/>
    <property type="match status" value="1"/>
</dbReference>
<dbReference type="CDD" id="cd03328">
    <property type="entry name" value="MR_like_3"/>
    <property type="match status" value="1"/>
</dbReference>
<evidence type="ECO:0000256" key="2">
    <source>
        <dbReference type="ARBA" id="ARBA00022723"/>
    </source>
</evidence>
<dbReference type="Gene3D" id="3.20.20.120">
    <property type="entry name" value="Enolase-like C-terminal domain"/>
    <property type="match status" value="1"/>
</dbReference>
<dbReference type="GO" id="GO:0016836">
    <property type="term" value="F:hydro-lyase activity"/>
    <property type="evidence" value="ECO:0007669"/>
    <property type="project" value="TreeGrafter"/>
</dbReference>
<dbReference type="Gene3D" id="3.30.390.10">
    <property type="entry name" value="Enolase-like, N-terminal domain"/>
    <property type="match status" value="1"/>
</dbReference>
<sequence length="370" mass="39945">MTTRATETVPIERIDVSAYEIPTDAPESDGTLAWDSTTLVLVRAHAADRTGVGYTYAGPSAATVVDSKLSSVVIGRDALTPQESWQAMQHAVRNLGKPGVVAEAISAVDIALWDLHARLLDLPLTIALGAIHAATPIYGSGGFTSYDNDTLGRQLAGWVEAGIYRVKMKVGRDPSADRGRLSAARLAIGEGPSLFVDANGAYARKDAAGWARVFADFGVSWLEEPVSSDDLEGLRLLRDRGPAGMDIAAGEYGYHLPYFHHMLNAGAVDCLQADVTRCLGISGLLRVAALCDARTMDLSLHCAPQVSAQVGTAVWHLRHLEYFHDHVRIERIAFDGILEPEPDGLLRPDRSRPGLGLDVKDADLEQYRVR</sequence>
<evidence type="ECO:0000313" key="6">
    <source>
        <dbReference type="Proteomes" id="UP001180845"/>
    </source>
</evidence>
<dbReference type="InterPro" id="IPR029017">
    <property type="entry name" value="Enolase-like_N"/>
</dbReference>
<keyword evidence="3" id="KW-0460">Magnesium</keyword>
<dbReference type="SUPFAM" id="SSF54826">
    <property type="entry name" value="Enolase N-terminal domain-like"/>
    <property type="match status" value="1"/>
</dbReference>
<dbReference type="Pfam" id="PF02746">
    <property type="entry name" value="MR_MLE_N"/>
    <property type="match status" value="1"/>
</dbReference>
<dbReference type="InterPro" id="IPR018110">
    <property type="entry name" value="Mandel_Rmase/mucon_lact_enz_CS"/>
</dbReference>
<dbReference type="InterPro" id="IPR029065">
    <property type="entry name" value="Enolase_C-like"/>
</dbReference>
<dbReference type="InterPro" id="IPR013342">
    <property type="entry name" value="Mandelate_racemase_C"/>
</dbReference>
<dbReference type="InterPro" id="IPR046945">
    <property type="entry name" value="RHMD-like"/>
</dbReference>
<evidence type="ECO:0000256" key="1">
    <source>
        <dbReference type="ARBA" id="ARBA00001946"/>
    </source>
</evidence>
<dbReference type="AlphaFoldDB" id="A0AAE3ZBB6"/>
<dbReference type="PANTHER" id="PTHR13794">
    <property type="entry name" value="ENOLASE SUPERFAMILY, MANDELATE RACEMASE"/>
    <property type="match status" value="1"/>
</dbReference>
<dbReference type="Proteomes" id="UP001180845">
    <property type="component" value="Unassembled WGS sequence"/>
</dbReference>
<dbReference type="SFLD" id="SFLDS00001">
    <property type="entry name" value="Enolase"/>
    <property type="match status" value="1"/>
</dbReference>
<comment type="cofactor">
    <cofactor evidence="1">
        <name>Mg(2+)</name>
        <dbReference type="ChEBI" id="CHEBI:18420"/>
    </cofactor>
</comment>
<dbReference type="InterPro" id="IPR036849">
    <property type="entry name" value="Enolase-like_C_sf"/>
</dbReference>
<evidence type="ECO:0000256" key="3">
    <source>
        <dbReference type="ARBA" id="ARBA00022842"/>
    </source>
</evidence>
<dbReference type="RefSeq" id="WP_310268256.1">
    <property type="nucleotide sequence ID" value="NZ_JAVDXW010000001.1"/>
</dbReference>
<accession>A0AAE3ZBB6</accession>
<comment type="caution">
    <text evidence="5">The sequence shown here is derived from an EMBL/GenBank/DDBJ whole genome shotgun (WGS) entry which is preliminary data.</text>
</comment>
<gene>
    <name evidence="5" type="ORF">JOF55_000263</name>
</gene>
<evidence type="ECO:0000259" key="4">
    <source>
        <dbReference type="SMART" id="SM00922"/>
    </source>
</evidence>
<dbReference type="GO" id="GO:0016052">
    <property type="term" value="P:carbohydrate catabolic process"/>
    <property type="evidence" value="ECO:0007669"/>
    <property type="project" value="TreeGrafter"/>
</dbReference>
<dbReference type="InterPro" id="IPR013341">
    <property type="entry name" value="Mandelate_racemase_N_dom"/>
</dbReference>
<dbReference type="EMBL" id="JAVDXW010000001">
    <property type="protein sequence ID" value="MDR7300082.1"/>
    <property type="molecule type" value="Genomic_DNA"/>
</dbReference>
<protein>
    <submittedName>
        <fullName evidence="5">L-alanine-DL-glutamate epimerase-like enolase superfamily enzyme</fullName>
    </submittedName>
</protein>
<evidence type="ECO:0000313" key="5">
    <source>
        <dbReference type="EMBL" id="MDR7300082.1"/>
    </source>
</evidence>
<dbReference type="PANTHER" id="PTHR13794:SF58">
    <property type="entry name" value="MITOCHONDRIAL ENOLASE SUPERFAMILY MEMBER 1"/>
    <property type="match status" value="1"/>
</dbReference>
<proteinExistence type="predicted"/>
<dbReference type="GO" id="GO:0000287">
    <property type="term" value="F:magnesium ion binding"/>
    <property type="evidence" value="ECO:0007669"/>
    <property type="project" value="TreeGrafter"/>
</dbReference>
<dbReference type="PROSITE" id="PS00909">
    <property type="entry name" value="MR_MLE_2"/>
    <property type="match status" value="1"/>
</dbReference>